<evidence type="ECO:0000256" key="1">
    <source>
        <dbReference type="SAM" id="MobiDB-lite"/>
    </source>
</evidence>
<protein>
    <submittedName>
        <fullName evidence="2">Uncharacterized protein</fullName>
    </submittedName>
</protein>
<reference evidence="2 3" key="1">
    <citation type="submission" date="2016-03" db="EMBL/GenBank/DDBJ databases">
        <title>Cyphomyrmex costatus WGS genome.</title>
        <authorList>
            <person name="Nygaard S."/>
            <person name="Hu H."/>
            <person name="Boomsma J."/>
            <person name="Zhang G."/>
        </authorList>
    </citation>
    <scope>NUCLEOTIDE SEQUENCE [LARGE SCALE GENOMIC DNA]</scope>
    <source>
        <strain evidence="2">MS0001</strain>
        <tissue evidence="2">Whole body</tissue>
    </source>
</reference>
<dbReference type="EMBL" id="KQ976818">
    <property type="protein sequence ID" value="KYN08032.1"/>
    <property type="molecule type" value="Genomic_DNA"/>
</dbReference>
<dbReference type="Proteomes" id="UP000078542">
    <property type="component" value="Unassembled WGS sequence"/>
</dbReference>
<organism evidence="2 3">
    <name type="scientific">Cyphomyrmex costatus</name>
    <dbReference type="NCBI Taxonomy" id="456900"/>
    <lineage>
        <taxon>Eukaryota</taxon>
        <taxon>Metazoa</taxon>
        <taxon>Ecdysozoa</taxon>
        <taxon>Arthropoda</taxon>
        <taxon>Hexapoda</taxon>
        <taxon>Insecta</taxon>
        <taxon>Pterygota</taxon>
        <taxon>Neoptera</taxon>
        <taxon>Endopterygota</taxon>
        <taxon>Hymenoptera</taxon>
        <taxon>Apocrita</taxon>
        <taxon>Aculeata</taxon>
        <taxon>Formicoidea</taxon>
        <taxon>Formicidae</taxon>
        <taxon>Myrmicinae</taxon>
        <taxon>Cyphomyrmex</taxon>
    </lineage>
</organism>
<dbReference type="AlphaFoldDB" id="A0A195D583"/>
<proteinExistence type="predicted"/>
<gene>
    <name evidence="2" type="ORF">ALC62_00877</name>
</gene>
<feature type="region of interest" description="Disordered" evidence="1">
    <location>
        <begin position="1"/>
        <end position="24"/>
    </location>
</feature>
<feature type="region of interest" description="Disordered" evidence="1">
    <location>
        <begin position="64"/>
        <end position="125"/>
    </location>
</feature>
<sequence>MGSARVREKGDNGRKWESETERGVFRGPAALAGWHLTICQNSPRPPPPPHPRHRATLRRVTELRASADDGRVPHPLLPLRPSYRTDSATRPPPPPRVAEIRECGRTLPVTTDRRRKRPRAAPAGLRAHSARFPISTRAKRLLY</sequence>
<keyword evidence="3" id="KW-1185">Reference proteome</keyword>
<name>A0A195D583_9HYME</name>
<accession>A0A195D583</accession>
<evidence type="ECO:0000313" key="3">
    <source>
        <dbReference type="Proteomes" id="UP000078542"/>
    </source>
</evidence>
<evidence type="ECO:0000313" key="2">
    <source>
        <dbReference type="EMBL" id="KYN08032.1"/>
    </source>
</evidence>